<keyword evidence="3" id="KW-0540">Nuclease</keyword>
<dbReference type="AlphaFoldDB" id="A0A9W4NLZ9"/>
<dbReference type="InterPro" id="IPR036430">
    <property type="entry name" value="RNase_T2-like_sf"/>
</dbReference>
<dbReference type="Gene3D" id="3.90.730.10">
    <property type="entry name" value="Ribonuclease T2-like"/>
    <property type="match status" value="1"/>
</dbReference>
<evidence type="ECO:0000256" key="4">
    <source>
        <dbReference type="ARBA" id="ARBA00022759"/>
    </source>
</evidence>
<evidence type="ECO:0000256" key="3">
    <source>
        <dbReference type="ARBA" id="ARBA00022722"/>
    </source>
</evidence>
<dbReference type="PROSITE" id="PS00531">
    <property type="entry name" value="RNASE_T2_2"/>
    <property type="match status" value="1"/>
</dbReference>
<dbReference type="SUPFAM" id="SSF55895">
    <property type="entry name" value="Ribonuclease Rh-like"/>
    <property type="match status" value="1"/>
</dbReference>
<keyword evidence="6" id="KW-1015">Disulfide bond</keyword>
<gene>
    <name evidence="11" type="ORF">PSALAMII_LOCUS7222</name>
</gene>
<dbReference type="FunFam" id="3.90.730.10:FF:000004">
    <property type="entry name" value="Ribonuclease T2-like"/>
    <property type="match status" value="1"/>
</dbReference>
<dbReference type="GO" id="GO:0003723">
    <property type="term" value="F:RNA binding"/>
    <property type="evidence" value="ECO:0007669"/>
    <property type="project" value="InterPro"/>
</dbReference>
<dbReference type="OrthoDB" id="435754at2759"/>
<evidence type="ECO:0000256" key="10">
    <source>
        <dbReference type="RuleBase" id="RU004328"/>
    </source>
</evidence>
<dbReference type="GO" id="GO:0005576">
    <property type="term" value="C:extracellular region"/>
    <property type="evidence" value="ECO:0007669"/>
    <property type="project" value="TreeGrafter"/>
</dbReference>
<dbReference type="EC" id="4.6.1.19" evidence="2"/>
<dbReference type="PANTHER" id="PTHR11240">
    <property type="entry name" value="RIBONUCLEASE T2"/>
    <property type="match status" value="1"/>
</dbReference>
<evidence type="ECO:0000256" key="1">
    <source>
        <dbReference type="ARBA" id="ARBA00007469"/>
    </source>
</evidence>
<keyword evidence="4" id="KW-0255">Endonuclease</keyword>
<dbReference type="InterPro" id="IPR001568">
    <property type="entry name" value="RNase_T2-like"/>
</dbReference>
<proteinExistence type="inferred from homology"/>
<comment type="similarity">
    <text evidence="1 10">Belongs to the RNase T2 family.</text>
</comment>
<dbReference type="PANTHER" id="PTHR11240:SF79">
    <property type="entry name" value="RIBONUCLEASE T2"/>
    <property type="match status" value="1"/>
</dbReference>
<protein>
    <recommendedName>
        <fullName evidence="2">ribonuclease T2</fullName>
        <ecNumber evidence="2">4.6.1.19</ecNumber>
    </recommendedName>
</protein>
<feature type="active site" evidence="9">
    <location>
        <position position="87"/>
    </location>
</feature>
<dbReference type="Pfam" id="PF00445">
    <property type="entry name" value="Ribonuclease_T2"/>
    <property type="match status" value="1"/>
</dbReference>
<dbReference type="CDD" id="cd01061">
    <property type="entry name" value="RNase_T2_euk"/>
    <property type="match status" value="1"/>
</dbReference>
<keyword evidence="5" id="KW-0378">Hydrolase</keyword>
<keyword evidence="7" id="KW-0325">Glycoprotein</keyword>
<feature type="active site" evidence="9">
    <location>
        <position position="145"/>
    </location>
</feature>
<dbReference type="GO" id="GO:0033897">
    <property type="term" value="F:ribonuclease T2 activity"/>
    <property type="evidence" value="ECO:0007669"/>
    <property type="project" value="UniProtKB-EC"/>
</dbReference>
<evidence type="ECO:0000256" key="5">
    <source>
        <dbReference type="ARBA" id="ARBA00022801"/>
    </source>
</evidence>
<comment type="caution">
    <text evidence="11">The sequence shown here is derived from an EMBL/GenBank/DDBJ whole genome shotgun (WGS) entry which is preliminary data.</text>
</comment>
<evidence type="ECO:0000256" key="7">
    <source>
        <dbReference type="ARBA" id="ARBA00023180"/>
    </source>
</evidence>
<dbReference type="InterPro" id="IPR018188">
    <property type="entry name" value="RNase_T2_His_AS_1"/>
</dbReference>
<evidence type="ECO:0000256" key="8">
    <source>
        <dbReference type="ARBA" id="ARBA00023239"/>
    </source>
</evidence>
<evidence type="ECO:0000256" key="6">
    <source>
        <dbReference type="ARBA" id="ARBA00023157"/>
    </source>
</evidence>
<dbReference type="InterPro" id="IPR033697">
    <property type="entry name" value="Ribonuclease_T2_eukaryotic"/>
</dbReference>
<sequence length="268" mass="29205">MITATQLHYSIPIRTKMFQSAVALAAMSLLTGTNADLQTCSTNSGYSCASSSTTPTCCFNYPGGALLQTQFWDTSPSTGPSTSWTIHGLWPDNCDGTYESSCDSSRAYTNITDILQTQGRDDLLDYMDEYWVDINGDNESFWAHEWGKHGTCINTIDPDCYQGYTAQEEVGDFFEKVVDLFKGLDTYKALAAAGITPSTSKTYTLSAIQSALTEMHGASVYLGCSSGKLNQVWYFYNVQGNAIDGSYKAVKTLTNSGCPSTGIKYVPK</sequence>
<feature type="active site" evidence="9">
    <location>
        <position position="149"/>
    </location>
</feature>
<organism evidence="11 12">
    <name type="scientific">Penicillium salamii</name>
    <dbReference type="NCBI Taxonomy" id="1612424"/>
    <lineage>
        <taxon>Eukaryota</taxon>
        <taxon>Fungi</taxon>
        <taxon>Dikarya</taxon>
        <taxon>Ascomycota</taxon>
        <taxon>Pezizomycotina</taxon>
        <taxon>Eurotiomycetes</taxon>
        <taxon>Eurotiomycetidae</taxon>
        <taxon>Eurotiales</taxon>
        <taxon>Aspergillaceae</taxon>
        <taxon>Penicillium</taxon>
    </lineage>
</organism>
<dbReference type="EMBL" id="CAJVPA010000195">
    <property type="protein sequence ID" value="CAG8392459.1"/>
    <property type="molecule type" value="Genomic_DNA"/>
</dbReference>
<dbReference type="InterPro" id="IPR033130">
    <property type="entry name" value="RNase_T2_His_AS_2"/>
</dbReference>
<accession>A0A9W4NLZ9</accession>
<evidence type="ECO:0000313" key="11">
    <source>
        <dbReference type="EMBL" id="CAG8392459.1"/>
    </source>
</evidence>
<dbReference type="GO" id="GO:0016787">
    <property type="term" value="F:hydrolase activity"/>
    <property type="evidence" value="ECO:0007669"/>
    <property type="project" value="UniProtKB-KW"/>
</dbReference>
<dbReference type="GO" id="GO:0006401">
    <property type="term" value="P:RNA catabolic process"/>
    <property type="evidence" value="ECO:0007669"/>
    <property type="project" value="TreeGrafter"/>
</dbReference>
<evidence type="ECO:0000256" key="9">
    <source>
        <dbReference type="PIRSR" id="PIRSR633697-1"/>
    </source>
</evidence>
<dbReference type="PROSITE" id="PS00530">
    <property type="entry name" value="RNASE_T2_1"/>
    <property type="match status" value="1"/>
</dbReference>
<dbReference type="Proteomes" id="UP001152646">
    <property type="component" value="Unassembled WGS sequence"/>
</dbReference>
<evidence type="ECO:0000313" key="12">
    <source>
        <dbReference type="Proteomes" id="UP001152646"/>
    </source>
</evidence>
<reference evidence="11" key="1">
    <citation type="submission" date="2021-07" db="EMBL/GenBank/DDBJ databases">
        <authorList>
            <person name="Branca A.L. A."/>
        </authorList>
    </citation>
    <scope>NUCLEOTIDE SEQUENCE</scope>
</reference>
<name>A0A9W4NLZ9_9EURO</name>
<keyword evidence="8" id="KW-0456">Lyase</keyword>
<evidence type="ECO:0000256" key="2">
    <source>
        <dbReference type="ARBA" id="ARBA00012571"/>
    </source>
</evidence>